<dbReference type="EMBL" id="CYXT01000002">
    <property type="protein sequence ID" value="CUM75980.1"/>
    <property type="molecule type" value="Genomic_DNA"/>
</dbReference>
<sequence length="377" mass="42167">MKTKGKTKLEDLEVKKIDAVDIGADQKANILIKKRGGAEEPKGNFFKRFFNAFCDSLGVNSEDVRKSMEDEATSFDDVMNEKKIYDVRDQIWNACNSLEQSIVSILLDKECEDKQAAIAQSIDQFKAFSDDASKSWIKLERAVTDKEDTVVADDFEIAKMQEVIEKSCDSETINKEKKEKENEMAFDISNMTEEEKKEALKALQADASKESTEKRFNSGAGEDQIQEAVNKAMSNAMEDVTKNFSDMMAKIMEPIQKRAEEAEQKSLEEVAKKYELLGTKAEDLVPVLKSMKETSDEAYNNFIASMDNNLAVIQKSGLFEEIGKSGGAHTGNNDTEGAAKMNAKVAEIKKSMPNLTDAQAQDIVMQNDPELRAMFDK</sequence>
<accession>A0A173RDF2</accession>
<dbReference type="RefSeq" id="WP_055257721.1">
    <property type="nucleotide sequence ID" value="NZ_CYXT01000002.1"/>
</dbReference>
<gene>
    <name evidence="1" type="ORF">ERS852425_00423</name>
</gene>
<dbReference type="AlphaFoldDB" id="A0A173RDF2"/>
<organism evidence="1 2">
    <name type="scientific">Anaerostipes hadrus</name>
    <dbReference type="NCBI Taxonomy" id="649756"/>
    <lineage>
        <taxon>Bacteria</taxon>
        <taxon>Bacillati</taxon>
        <taxon>Bacillota</taxon>
        <taxon>Clostridia</taxon>
        <taxon>Lachnospirales</taxon>
        <taxon>Lachnospiraceae</taxon>
        <taxon>Anaerostipes</taxon>
    </lineage>
</organism>
<dbReference type="Proteomes" id="UP000095598">
    <property type="component" value="Unassembled WGS sequence"/>
</dbReference>
<name>A0A173RDF2_ANAHA</name>
<reference evidence="1 2" key="1">
    <citation type="submission" date="2015-09" db="EMBL/GenBank/DDBJ databases">
        <authorList>
            <consortium name="Pathogen Informatics"/>
        </authorList>
    </citation>
    <scope>NUCLEOTIDE SEQUENCE [LARGE SCALE GENOMIC DNA]</scope>
    <source>
        <strain evidence="1 2">2789STDY5608868</strain>
    </source>
</reference>
<proteinExistence type="predicted"/>
<protein>
    <submittedName>
        <fullName evidence="1">Uncharacterized protein</fullName>
    </submittedName>
</protein>
<evidence type="ECO:0000313" key="2">
    <source>
        <dbReference type="Proteomes" id="UP000095598"/>
    </source>
</evidence>
<evidence type="ECO:0000313" key="1">
    <source>
        <dbReference type="EMBL" id="CUM75980.1"/>
    </source>
</evidence>